<dbReference type="RefSeq" id="WP_186841329.1">
    <property type="nucleotide sequence ID" value="NZ_WJBC01000003.1"/>
</dbReference>
<proteinExistence type="predicted"/>
<gene>
    <name evidence="1" type="ORF">GH808_02975</name>
</gene>
<keyword evidence="2" id="KW-1185">Reference proteome</keyword>
<evidence type="ECO:0000313" key="1">
    <source>
        <dbReference type="EMBL" id="MBC3803400.1"/>
    </source>
</evidence>
<sequence>MESIDSSCNPMPPSDSVLILIVPKYVPPSACHLHYAGQTGEIFTAAIIKEIFKKQWWSDSTDQQSLYPVPDFRYPVGKTPD</sequence>
<dbReference type="EMBL" id="WJBC01000003">
    <property type="protein sequence ID" value="MBC3803400.1"/>
    <property type="molecule type" value="Genomic_DNA"/>
</dbReference>
<dbReference type="Proteomes" id="UP000603234">
    <property type="component" value="Unassembled WGS sequence"/>
</dbReference>
<name>A0ABR6WS92_9FIRM</name>
<comment type="caution">
    <text evidence="1">The sequence shown here is derived from an EMBL/GenBank/DDBJ whole genome shotgun (WGS) entry which is preliminary data.</text>
</comment>
<reference evidence="1 2" key="1">
    <citation type="journal article" date="2020" name="mSystems">
        <title>Defining Genomic and Predicted Metabolic Features of the Acetobacterium Genus.</title>
        <authorList>
            <person name="Ross D.E."/>
            <person name="Marshall C.W."/>
            <person name="Gulliver D."/>
            <person name="May H.D."/>
            <person name="Norman R.S."/>
        </authorList>
    </citation>
    <scope>NUCLEOTIDE SEQUENCE [LARGE SCALE GENOMIC DNA]</scope>
    <source>
        <strain evidence="1 2">DSM 8238</strain>
    </source>
</reference>
<accession>A0ABR6WS92</accession>
<protein>
    <submittedName>
        <fullName evidence="1">Uncharacterized protein</fullName>
    </submittedName>
</protein>
<organism evidence="1 2">
    <name type="scientific">Acetobacterium fimetarium</name>
    <dbReference type="NCBI Taxonomy" id="52691"/>
    <lineage>
        <taxon>Bacteria</taxon>
        <taxon>Bacillati</taxon>
        <taxon>Bacillota</taxon>
        <taxon>Clostridia</taxon>
        <taxon>Eubacteriales</taxon>
        <taxon>Eubacteriaceae</taxon>
        <taxon>Acetobacterium</taxon>
    </lineage>
</organism>
<evidence type="ECO:0000313" key="2">
    <source>
        <dbReference type="Proteomes" id="UP000603234"/>
    </source>
</evidence>